<keyword evidence="1" id="KW-0238">DNA-binding</keyword>
<dbReference type="OrthoDB" id="1524821at2"/>
<organism evidence="1 2">
    <name type="scientific">Nonlabens ulvanivorans</name>
    <name type="common">Persicivirga ulvanivorans</name>
    <dbReference type="NCBI Taxonomy" id="906888"/>
    <lineage>
        <taxon>Bacteria</taxon>
        <taxon>Pseudomonadati</taxon>
        <taxon>Bacteroidota</taxon>
        <taxon>Flavobacteriia</taxon>
        <taxon>Flavobacteriales</taxon>
        <taxon>Flavobacteriaceae</taxon>
        <taxon>Nonlabens</taxon>
    </lineage>
</organism>
<comment type="caution">
    <text evidence="1">The sequence shown here is derived from an EMBL/GenBank/DDBJ whole genome shotgun (WGS) entry which is preliminary data.</text>
</comment>
<protein>
    <submittedName>
        <fullName evidence="1">DNA-binding protein</fullName>
    </submittedName>
</protein>
<gene>
    <name evidence="1" type="ORF">IL45_10095</name>
</gene>
<proteinExistence type="predicted"/>
<dbReference type="GO" id="GO:0003677">
    <property type="term" value="F:DNA binding"/>
    <property type="evidence" value="ECO:0007669"/>
    <property type="project" value="UniProtKB-KW"/>
</dbReference>
<evidence type="ECO:0000313" key="1">
    <source>
        <dbReference type="EMBL" id="KEZ92490.1"/>
    </source>
</evidence>
<dbReference type="InterPro" id="IPR003772">
    <property type="entry name" value="YceD"/>
</dbReference>
<dbReference type="EMBL" id="JPJI01000032">
    <property type="protein sequence ID" value="KEZ92490.1"/>
    <property type="molecule type" value="Genomic_DNA"/>
</dbReference>
<accession>A0A084JU56</accession>
<reference evidence="1 2" key="1">
    <citation type="submission" date="2014-07" db="EMBL/GenBank/DDBJ databases">
        <title>Draft genome sequence of Nonlabens ulvanivorans, an ulvan degrading bacterium.</title>
        <authorList>
            <person name="Kopel M."/>
            <person name="Helbert W."/>
            <person name="Henrissat B."/>
            <person name="Doniger T."/>
            <person name="Banin E."/>
        </authorList>
    </citation>
    <scope>NUCLEOTIDE SEQUENCE [LARGE SCALE GENOMIC DNA]</scope>
    <source>
        <strain evidence="1 2">PLR</strain>
    </source>
</reference>
<sequence>MPARLTRKIMELKDFNISFVGLKQGKHQFLYEVDNTFFENFGFEDFNSSQLNVEATLDKKSTIMELHLEASGSINVNCDVTNEPFDLDIETEMDVIIKFGPEYNDDNEELLILPHGAYELNISQFVYEMLVLGIPLKRVHPGVEDGSLDSDLLDKLEELQPKDLDIIEDNKESTDPRWDALKKIQTDNNK</sequence>
<name>A0A084JU56_NONUL</name>
<dbReference type="AlphaFoldDB" id="A0A084JU56"/>
<dbReference type="Proteomes" id="UP000028531">
    <property type="component" value="Unassembled WGS sequence"/>
</dbReference>
<evidence type="ECO:0000313" key="2">
    <source>
        <dbReference type="Proteomes" id="UP000028531"/>
    </source>
</evidence>
<dbReference type="Pfam" id="PF02620">
    <property type="entry name" value="YceD"/>
    <property type="match status" value="1"/>
</dbReference>